<evidence type="ECO:0000256" key="1">
    <source>
        <dbReference type="SAM" id="SignalP"/>
    </source>
</evidence>
<proteinExistence type="predicted"/>
<dbReference type="Proteomes" id="UP000198281">
    <property type="component" value="Unassembled WGS sequence"/>
</dbReference>
<sequence>MLTLIVTALMAAGTANASGPIVINPGGIVRLPSPKPVTKTPRPTPPQVAETPKLGVNLAAPTYYSTERAFANLALAGNWASSRPGIAGWQAFDPVQLDPNGEVKYLLPQQSGNRMLIPPETAYGSKPTRIRCTWQGRGTVRAGGWITNQLAGSSATEFDWKPSSAVKSETAWVSLSATDPADPVRKVDCREKAMAADAVWSPVLLESLKGYGVVRFMDWQNANANAPVSWATRPTAETQNQASTMGASVEAMVALANAAGVDPWFAMPWNADEDYQRRFATYVRDNLAPGRKVYVEMANEVWNWGFKVTTQAKDEGMAAGLADNITQAYLWRYAEKSTWMHKIWGQVFAADMKRLVRVIATQNANPWSAEQVITFRDTAQHFDALATAPYFGGSTLTGSRAAITDLDNIFAFMAKDIDETLALAAKNKALAARYGKRYIAYEGGQHVVSTSNVALVAAINRDPRMYDMYRRYLSAWDAQFGDVMALFSTTGPISQFGAWGLREYAGQPVADAPKARAVDDHMRAAK</sequence>
<dbReference type="AlphaFoldDB" id="A0A239F8L5"/>
<accession>A0A239F8L5</accession>
<evidence type="ECO:0000313" key="3">
    <source>
        <dbReference type="Proteomes" id="UP000198281"/>
    </source>
</evidence>
<name>A0A239F8L5_9SPHN</name>
<dbReference type="EMBL" id="FZOS01000008">
    <property type="protein sequence ID" value="SNS52828.1"/>
    <property type="molecule type" value="Genomic_DNA"/>
</dbReference>
<keyword evidence="1" id="KW-0732">Signal</keyword>
<protein>
    <recommendedName>
        <fullName evidence="4">Cellulose-binding protein</fullName>
    </recommendedName>
</protein>
<evidence type="ECO:0000313" key="2">
    <source>
        <dbReference type="EMBL" id="SNS52828.1"/>
    </source>
</evidence>
<reference evidence="3" key="1">
    <citation type="submission" date="2017-06" db="EMBL/GenBank/DDBJ databases">
        <authorList>
            <person name="Varghese N."/>
            <person name="Submissions S."/>
        </authorList>
    </citation>
    <scope>NUCLEOTIDE SEQUENCE [LARGE SCALE GENOMIC DNA]</scope>
    <source>
        <strain evidence="3">LNB2</strain>
    </source>
</reference>
<gene>
    <name evidence="2" type="ORF">SAMN06295912_108102</name>
</gene>
<feature type="chain" id="PRO_5013235228" description="Cellulose-binding protein" evidence="1">
    <location>
        <begin position="18"/>
        <end position="526"/>
    </location>
</feature>
<evidence type="ECO:0008006" key="4">
    <source>
        <dbReference type="Google" id="ProtNLM"/>
    </source>
</evidence>
<dbReference type="RefSeq" id="WP_245842773.1">
    <property type="nucleotide sequence ID" value="NZ_FZOS01000008.1"/>
</dbReference>
<feature type="signal peptide" evidence="1">
    <location>
        <begin position="1"/>
        <end position="17"/>
    </location>
</feature>
<keyword evidence="3" id="KW-1185">Reference proteome</keyword>
<organism evidence="2 3">
    <name type="scientific">Edaphosphingomonas laterariae</name>
    <dbReference type="NCBI Taxonomy" id="861865"/>
    <lineage>
        <taxon>Bacteria</taxon>
        <taxon>Pseudomonadati</taxon>
        <taxon>Pseudomonadota</taxon>
        <taxon>Alphaproteobacteria</taxon>
        <taxon>Sphingomonadales</taxon>
        <taxon>Rhizorhabdaceae</taxon>
        <taxon>Edaphosphingomonas</taxon>
    </lineage>
</organism>